<gene>
    <name evidence="1" type="ORF">D0Y65_001618</name>
</gene>
<dbReference type="Gene3D" id="1.20.58.2010">
    <property type="entry name" value="PRONE domain, subdomain 1"/>
    <property type="match status" value="1"/>
</dbReference>
<dbReference type="EMBL" id="QZWG01000001">
    <property type="protein sequence ID" value="RZC30083.1"/>
    <property type="molecule type" value="Genomic_DNA"/>
</dbReference>
<sequence length="93" mass="11084">MLIFWLTGGNRFDDEYGVLVCRGRKPDRRFTNAKHSKIWWLQSPQVPKSDLSDTARKRLLYQCQCKVVLVRGVFKMDFQSLERKTLDRNSTRF</sequence>
<dbReference type="AlphaFoldDB" id="A0A445M3Q2"/>
<name>A0A445M3Q2_GLYSO</name>
<reference evidence="1 2" key="1">
    <citation type="submission" date="2018-09" db="EMBL/GenBank/DDBJ databases">
        <title>A high-quality reference genome of wild soybean provides a powerful tool to mine soybean genomes.</title>
        <authorList>
            <person name="Xie M."/>
            <person name="Chung C.Y.L."/>
            <person name="Li M.-W."/>
            <person name="Wong F.-L."/>
            <person name="Chan T.-F."/>
            <person name="Lam H.-M."/>
        </authorList>
    </citation>
    <scope>NUCLEOTIDE SEQUENCE [LARGE SCALE GENOMIC DNA]</scope>
    <source>
        <strain evidence="2">cv. W05</strain>
        <tissue evidence="1">Hypocotyl of etiolated seedlings</tissue>
    </source>
</reference>
<comment type="caution">
    <text evidence="1">The sequence shown here is derived from an EMBL/GenBank/DDBJ whole genome shotgun (WGS) entry which is preliminary data.</text>
</comment>
<evidence type="ECO:0000313" key="1">
    <source>
        <dbReference type="EMBL" id="RZC30083.1"/>
    </source>
</evidence>
<dbReference type="Proteomes" id="UP000289340">
    <property type="component" value="Chromosome 1"/>
</dbReference>
<accession>A0A445M3Q2</accession>
<evidence type="ECO:0000313" key="2">
    <source>
        <dbReference type="Proteomes" id="UP000289340"/>
    </source>
</evidence>
<proteinExistence type="predicted"/>
<keyword evidence="2" id="KW-1185">Reference proteome</keyword>
<protein>
    <submittedName>
        <fullName evidence="1">Uncharacterized protein</fullName>
    </submittedName>
</protein>
<organism evidence="1 2">
    <name type="scientific">Glycine soja</name>
    <name type="common">Wild soybean</name>
    <dbReference type="NCBI Taxonomy" id="3848"/>
    <lineage>
        <taxon>Eukaryota</taxon>
        <taxon>Viridiplantae</taxon>
        <taxon>Streptophyta</taxon>
        <taxon>Embryophyta</taxon>
        <taxon>Tracheophyta</taxon>
        <taxon>Spermatophyta</taxon>
        <taxon>Magnoliopsida</taxon>
        <taxon>eudicotyledons</taxon>
        <taxon>Gunneridae</taxon>
        <taxon>Pentapetalae</taxon>
        <taxon>rosids</taxon>
        <taxon>fabids</taxon>
        <taxon>Fabales</taxon>
        <taxon>Fabaceae</taxon>
        <taxon>Papilionoideae</taxon>
        <taxon>50 kb inversion clade</taxon>
        <taxon>NPAAA clade</taxon>
        <taxon>indigoferoid/millettioid clade</taxon>
        <taxon>Phaseoleae</taxon>
        <taxon>Glycine</taxon>
        <taxon>Glycine subgen. Soja</taxon>
    </lineage>
</organism>